<evidence type="ECO:0000313" key="1">
    <source>
        <dbReference type="EMBL" id="PYD55863.1"/>
    </source>
</evidence>
<protein>
    <recommendedName>
        <fullName evidence="3">Integrase</fullName>
    </recommendedName>
</protein>
<comment type="caution">
    <text evidence="1">The sequence shown here is derived from an EMBL/GenBank/DDBJ whole genome shotgun (WGS) entry which is preliminary data.</text>
</comment>
<gene>
    <name evidence="1" type="ORF">CFR75_14205</name>
</gene>
<accession>A0A318PQV7</accession>
<sequence>MMTESLCIAAISPLRQRLLDDMAVRRFSRETQRNYLRDVGRFATFLGRSPHTGLSGISCKRRCSRY</sequence>
<dbReference type="AlphaFoldDB" id="A0A318PQV7"/>
<evidence type="ECO:0000313" key="2">
    <source>
        <dbReference type="Proteomes" id="UP000248257"/>
    </source>
</evidence>
<dbReference type="STRING" id="1220579.GCA_001571345_02768"/>
<keyword evidence="2" id="KW-1185">Reference proteome</keyword>
<dbReference type="Proteomes" id="UP000248257">
    <property type="component" value="Unassembled WGS sequence"/>
</dbReference>
<organism evidence="1 2">
    <name type="scientific">Komagataeibacter xylinus</name>
    <name type="common">Gluconacetobacter xylinus</name>
    <dbReference type="NCBI Taxonomy" id="28448"/>
    <lineage>
        <taxon>Bacteria</taxon>
        <taxon>Pseudomonadati</taxon>
        <taxon>Pseudomonadota</taxon>
        <taxon>Alphaproteobacteria</taxon>
        <taxon>Acetobacterales</taxon>
        <taxon>Acetobacteraceae</taxon>
        <taxon>Komagataeibacter</taxon>
    </lineage>
</organism>
<proteinExistence type="predicted"/>
<name>A0A318PQV7_KOMXY</name>
<reference evidence="1 2" key="1">
    <citation type="submission" date="2017-07" db="EMBL/GenBank/DDBJ databases">
        <title>A draft genome sequence of Komagataeibacter xylinus LMG 1515.</title>
        <authorList>
            <person name="Skraban J."/>
            <person name="Cleenwerck I."/>
            <person name="Vandamme P."/>
            <person name="Trcek J."/>
        </authorList>
    </citation>
    <scope>NUCLEOTIDE SEQUENCE [LARGE SCALE GENOMIC DNA]</scope>
    <source>
        <strain evidence="1 2">LMG 1515</strain>
    </source>
</reference>
<evidence type="ECO:0008006" key="3">
    <source>
        <dbReference type="Google" id="ProtNLM"/>
    </source>
</evidence>
<dbReference type="EMBL" id="NKUC01000044">
    <property type="protein sequence ID" value="PYD55863.1"/>
    <property type="molecule type" value="Genomic_DNA"/>
</dbReference>